<organism evidence="3 4">
    <name type="scientific">Nonomuraea guangzhouensis</name>
    <dbReference type="NCBI Taxonomy" id="1291555"/>
    <lineage>
        <taxon>Bacteria</taxon>
        <taxon>Bacillati</taxon>
        <taxon>Actinomycetota</taxon>
        <taxon>Actinomycetes</taxon>
        <taxon>Streptosporangiales</taxon>
        <taxon>Streptosporangiaceae</taxon>
        <taxon>Nonomuraea</taxon>
    </lineage>
</organism>
<dbReference type="Proteomes" id="UP001597097">
    <property type="component" value="Unassembled WGS sequence"/>
</dbReference>
<dbReference type="InterPro" id="IPR000772">
    <property type="entry name" value="Ricin_B_lectin"/>
</dbReference>
<dbReference type="PROSITE" id="PS50231">
    <property type="entry name" value="RICIN_B_LECTIN"/>
    <property type="match status" value="1"/>
</dbReference>
<evidence type="ECO:0000259" key="2">
    <source>
        <dbReference type="SMART" id="SM00458"/>
    </source>
</evidence>
<evidence type="ECO:0000313" key="3">
    <source>
        <dbReference type="EMBL" id="MFD1537940.1"/>
    </source>
</evidence>
<dbReference type="RefSeq" id="WP_219531029.1">
    <property type="nucleotide sequence ID" value="NZ_JAHKRM010000010.1"/>
</dbReference>
<reference evidence="4" key="1">
    <citation type="journal article" date="2019" name="Int. J. Syst. Evol. Microbiol.">
        <title>The Global Catalogue of Microorganisms (GCM) 10K type strain sequencing project: providing services to taxonomists for standard genome sequencing and annotation.</title>
        <authorList>
            <consortium name="The Broad Institute Genomics Platform"/>
            <consortium name="The Broad Institute Genome Sequencing Center for Infectious Disease"/>
            <person name="Wu L."/>
            <person name="Ma J."/>
        </authorList>
    </citation>
    <scope>NUCLEOTIDE SEQUENCE [LARGE SCALE GENOMIC DNA]</scope>
    <source>
        <strain evidence="4">CGMCC 1.15399</strain>
    </source>
</reference>
<keyword evidence="4" id="KW-1185">Reference proteome</keyword>
<dbReference type="EMBL" id="JBHUCM010000012">
    <property type="protein sequence ID" value="MFD1537940.1"/>
    <property type="molecule type" value="Genomic_DNA"/>
</dbReference>
<feature type="domain" description="Ricin B lectin" evidence="2">
    <location>
        <begin position="31"/>
        <end position="164"/>
    </location>
</feature>
<evidence type="ECO:0000313" key="4">
    <source>
        <dbReference type="Proteomes" id="UP001597097"/>
    </source>
</evidence>
<evidence type="ECO:0000256" key="1">
    <source>
        <dbReference type="SAM" id="SignalP"/>
    </source>
</evidence>
<sequence length="170" mass="18488">MRRRAKIATVALAATLLGTLLPTAPALADSGYVIKNVSTLMCLTIAGDSSTRRMGNIARTWECQPGLQGYLWNRTARSQLASADFHGKLCIGAPNGSLVLVRRCGADLKHQRFTFTTIKTNFGDRFLIKWKGVSPDTCLNSNDKGQVFGSRCDPGSTNQSWTLGPRVRVS</sequence>
<accession>A0ABW4G600</accession>
<protein>
    <submittedName>
        <fullName evidence="3">Ricin-type beta-trefoil lectin domain protein</fullName>
    </submittedName>
</protein>
<keyword evidence="1" id="KW-0732">Signal</keyword>
<feature type="chain" id="PRO_5045536658" evidence="1">
    <location>
        <begin position="29"/>
        <end position="170"/>
    </location>
</feature>
<feature type="signal peptide" evidence="1">
    <location>
        <begin position="1"/>
        <end position="28"/>
    </location>
</feature>
<name>A0ABW4G600_9ACTN</name>
<proteinExistence type="predicted"/>
<dbReference type="SMART" id="SM00458">
    <property type="entry name" value="RICIN"/>
    <property type="match status" value="1"/>
</dbReference>
<gene>
    <name evidence="3" type="ORF">ACFSJ0_12880</name>
</gene>
<dbReference type="Pfam" id="PF00652">
    <property type="entry name" value="Ricin_B_lectin"/>
    <property type="match status" value="1"/>
</dbReference>
<comment type="caution">
    <text evidence="3">The sequence shown here is derived from an EMBL/GenBank/DDBJ whole genome shotgun (WGS) entry which is preliminary data.</text>
</comment>